<evidence type="ECO:0000256" key="5">
    <source>
        <dbReference type="ARBA" id="ARBA00023163"/>
    </source>
</evidence>
<evidence type="ECO:0000256" key="7">
    <source>
        <dbReference type="PROSITE-ProRule" id="PRU01091"/>
    </source>
</evidence>
<dbReference type="Pfam" id="PF00072">
    <property type="entry name" value="Response_reg"/>
    <property type="match status" value="1"/>
</dbReference>
<reference evidence="10" key="1">
    <citation type="journal article" date="2021" name="PeerJ">
        <title>Extensive microbial diversity within the chicken gut microbiome revealed by metagenomics and culture.</title>
        <authorList>
            <person name="Gilroy R."/>
            <person name="Ravi A."/>
            <person name="Getino M."/>
            <person name="Pursley I."/>
            <person name="Horton D.L."/>
            <person name="Alikhan N.F."/>
            <person name="Baker D."/>
            <person name="Gharbi K."/>
            <person name="Hall N."/>
            <person name="Watson M."/>
            <person name="Adriaenssens E.M."/>
            <person name="Foster-Nyarko E."/>
            <person name="Jarju S."/>
            <person name="Secka A."/>
            <person name="Antonio M."/>
            <person name="Oren A."/>
            <person name="Chaudhuri R.R."/>
            <person name="La Ragione R."/>
            <person name="Hildebrand F."/>
            <person name="Pallen M.J."/>
        </authorList>
    </citation>
    <scope>NUCLEOTIDE SEQUENCE</scope>
    <source>
        <strain evidence="10">CHK169-11906</strain>
    </source>
</reference>
<dbReference type="GO" id="GO:0006355">
    <property type="term" value="P:regulation of DNA-templated transcription"/>
    <property type="evidence" value="ECO:0007669"/>
    <property type="project" value="InterPro"/>
</dbReference>
<dbReference type="SUPFAM" id="SSF52172">
    <property type="entry name" value="CheY-like"/>
    <property type="match status" value="1"/>
</dbReference>
<keyword evidence="5" id="KW-0804">Transcription</keyword>
<feature type="domain" description="Response regulatory" evidence="8">
    <location>
        <begin position="4"/>
        <end position="120"/>
    </location>
</feature>
<organism evidence="10 11">
    <name type="scientific">Candidatus Alistipes avicola</name>
    <dbReference type="NCBI Taxonomy" id="2838432"/>
    <lineage>
        <taxon>Bacteria</taxon>
        <taxon>Pseudomonadati</taxon>
        <taxon>Bacteroidota</taxon>
        <taxon>Bacteroidia</taxon>
        <taxon>Bacteroidales</taxon>
        <taxon>Rikenellaceae</taxon>
        <taxon>Alistipes</taxon>
    </lineage>
</organism>
<dbReference type="PROSITE" id="PS50110">
    <property type="entry name" value="RESPONSE_REGULATORY"/>
    <property type="match status" value="1"/>
</dbReference>
<keyword evidence="1 6" id="KW-0597">Phosphoprotein</keyword>
<gene>
    <name evidence="10" type="ORF">H9779_07100</name>
</gene>
<dbReference type="Proteomes" id="UP000824259">
    <property type="component" value="Unassembled WGS sequence"/>
</dbReference>
<proteinExistence type="predicted"/>
<dbReference type="Pfam" id="PF00486">
    <property type="entry name" value="Trans_reg_C"/>
    <property type="match status" value="1"/>
</dbReference>
<evidence type="ECO:0000256" key="1">
    <source>
        <dbReference type="ARBA" id="ARBA00022553"/>
    </source>
</evidence>
<dbReference type="SMART" id="SM00862">
    <property type="entry name" value="Trans_reg_C"/>
    <property type="match status" value="1"/>
</dbReference>
<dbReference type="InterPro" id="IPR011006">
    <property type="entry name" value="CheY-like_superfamily"/>
</dbReference>
<evidence type="ECO:0000313" key="11">
    <source>
        <dbReference type="Proteomes" id="UP000824259"/>
    </source>
</evidence>
<dbReference type="GO" id="GO:0000156">
    <property type="term" value="F:phosphorelay response regulator activity"/>
    <property type="evidence" value="ECO:0007669"/>
    <property type="project" value="TreeGrafter"/>
</dbReference>
<dbReference type="CDD" id="cd17574">
    <property type="entry name" value="REC_OmpR"/>
    <property type="match status" value="1"/>
</dbReference>
<keyword evidence="3" id="KW-0805">Transcription regulation</keyword>
<dbReference type="FunFam" id="3.40.50.2300:FF:000001">
    <property type="entry name" value="DNA-binding response regulator PhoB"/>
    <property type="match status" value="1"/>
</dbReference>
<accession>A0A9D2L4V1</accession>
<dbReference type="AlphaFoldDB" id="A0A9D2L4V1"/>
<dbReference type="PANTHER" id="PTHR48111:SF4">
    <property type="entry name" value="DNA-BINDING DUAL TRANSCRIPTIONAL REGULATOR OMPR"/>
    <property type="match status" value="1"/>
</dbReference>
<feature type="DNA-binding region" description="OmpR/PhoB-type" evidence="7">
    <location>
        <begin position="120"/>
        <end position="217"/>
    </location>
</feature>
<dbReference type="InterPro" id="IPR036388">
    <property type="entry name" value="WH-like_DNA-bd_sf"/>
</dbReference>
<evidence type="ECO:0000256" key="6">
    <source>
        <dbReference type="PROSITE-ProRule" id="PRU00169"/>
    </source>
</evidence>
<evidence type="ECO:0000256" key="2">
    <source>
        <dbReference type="ARBA" id="ARBA00023012"/>
    </source>
</evidence>
<dbReference type="InterPro" id="IPR039420">
    <property type="entry name" value="WalR-like"/>
</dbReference>
<reference evidence="10" key="2">
    <citation type="submission" date="2021-04" db="EMBL/GenBank/DDBJ databases">
        <authorList>
            <person name="Gilroy R."/>
        </authorList>
    </citation>
    <scope>NUCLEOTIDE SEQUENCE</scope>
    <source>
        <strain evidence="10">CHK169-11906</strain>
    </source>
</reference>
<dbReference type="InterPro" id="IPR016032">
    <property type="entry name" value="Sig_transdc_resp-reg_C-effctor"/>
</dbReference>
<name>A0A9D2L4V1_9BACT</name>
<feature type="modified residue" description="4-aspartylphosphate" evidence="6">
    <location>
        <position position="53"/>
    </location>
</feature>
<evidence type="ECO:0000256" key="3">
    <source>
        <dbReference type="ARBA" id="ARBA00023015"/>
    </source>
</evidence>
<dbReference type="GO" id="GO:0005829">
    <property type="term" value="C:cytosol"/>
    <property type="evidence" value="ECO:0007669"/>
    <property type="project" value="TreeGrafter"/>
</dbReference>
<dbReference type="EMBL" id="DWYR01000021">
    <property type="protein sequence ID" value="HJA99344.1"/>
    <property type="molecule type" value="Genomic_DNA"/>
</dbReference>
<sequence length="217" mass="24979">MKHRILLADDEPDILEFIRYNLVRAGYEVYTACNGEEAIEQATAHHPHLILLDVMMPVMDGLATCRVLRSDPQFKNTMILFLSALSEEESQLAGYEVGADDYIAKPIKLQILMSRIQAILKRIETEPESSIRIDRERHEVIADKRTFTLPRKEFALLDLLFSSPGKLFTREEIYSNIWGDEVVVGERTIDVHIRKLRQKIGEKHIITIKGVGYKFVK</sequence>
<dbReference type="GO" id="GO:0032993">
    <property type="term" value="C:protein-DNA complex"/>
    <property type="evidence" value="ECO:0007669"/>
    <property type="project" value="TreeGrafter"/>
</dbReference>
<dbReference type="InterPro" id="IPR001867">
    <property type="entry name" value="OmpR/PhoB-type_DNA-bd"/>
</dbReference>
<keyword evidence="4 7" id="KW-0238">DNA-binding</keyword>
<dbReference type="SMART" id="SM00448">
    <property type="entry name" value="REC"/>
    <property type="match status" value="1"/>
</dbReference>
<dbReference type="PANTHER" id="PTHR48111">
    <property type="entry name" value="REGULATOR OF RPOS"/>
    <property type="match status" value="1"/>
</dbReference>
<dbReference type="PROSITE" id="PS51755">
    <property type="entry name" value="OMPR_PHOB"/>
    <property type="match status" value="1"/>
</dbReference>
<feature type="domain" description="OmpR/PhoB-type" evidence="9">
    <location>
        <begin position="120"/>
        <end position="217"/>
    </location>
</feature>
<dbReference type="Gene3D" id="1.10.10.10">
    <property type="entry name" value="Winged helix-like DNA-binding domain superfamily/Winged helix DNA-binding domain"/>
    <property type="match status" value="1"/>
</dbReference>
<protein>
    <submittedName>
        <fullName evidence="10">Response regulator transcription factor</fullName>
    </submittedName>
</protein>
<evidence type="ECO:0000313" key="10">
    <source>
        <dbReference type="EMBL" id="HJA99344.1"/>
    </source>
</evidence>
<dbReference type="Gene3D" id="3.40.50.2300">
    <property type="match status" value="1"/>
</dbReference>
<comment type="caution">
    <text evidence="10">The sequence shown here is derived from an EMBL/GenBank/DDBJ whole genome shotgun (WGS) entry which is preliminary data.</text>
</comment>
<evidence type="ECO:0000259" key="8">
    <source>
        <dbReference type="PROSITE" id="PS50110"/>
    </source>
</evidence>
<evidence type="ECO:0000256" key="4">
    <source>
        <dbReference type="ARBA" id="ARBA00023125"/>
    </source>
</evidence>
<keyword evidence="2" id="KW-0902">Two-component regulatory system</keyword>
<evidence type="ECO:0000259" key="9">
    <source>
        <dbReference type="PROSITE" id="PS51755"/>
    </source>
</evidence>
<dbReference type="GO" id="GO:0000976">
    <property type="term" value="F:transcription cis-regulatory region binding"/>
    <property type="evidence" value="ECO:0007669"/>
    <property type="project" value="TreeGrafter"/>
</dbReference>
<dbReference type="SUPFAM" id="SSF46894">
    <property type="entry name" value="C-terminal effector domain of the bipartite response regulators"/>
    <property type="match status" value="1"/>
</dbReference>
<dbReference type="InterPro" id="IPR001789">
    <property type="entry name" value="Sig_transdc_resp-reg_receiver"/>
</dbReference>
<dbReference type="CDD" id="cd00383">
    <property type="entry name" value="trans_reg_C"/>
    <property type="match status" value="1"/>
</dbReference>